<dbReference type="Pfam" id="PF13041">
    <property type="entry name" value="PPR_2"/>
    <property type="match status" value="1"/>
</dbReference>
<dbReference type="PANTHER" id="PTHR47926">
    <property type="entry name" value="PENTATRICOPEPTIDE REPEAT-CONTAINING PROTEIN"/>
    <property type="match status" value="1"/>
</dbReference>
<organism evidence="3 4">
    <name type="scientific">Protea cynaroides</name>
    <dbReference type="NCBI Taxonomy" id="273540"/>
    <lineage>
        <taxon>Eukaryota</taxon>
        <taxon>Viridiplantae</taxon>
        <taxon>Streptophyta</taxon>
        <taxon>Embryophyta</taxon>
        <taxon>Tracheophyta</taxon>
        <taxon>Spermatophyta</taxon>
        <taxon>Magnoliopsida</taxon>
        <taxon>Proteales</taxon>
        <taxon>Proteaceae</taxon>
        <taxon>Protea</taxon>
    </lineage>
</organism>
<dbReference type="GO" id="GO:0009451">
    <property type="term" value="P:RNA modification"/>
    <property type="evidence" value="ECO:0007669"/>
    <property type="project" value="InterPro"/>
</dbReference>
<protein>
    <recommendedName>
        <fullName evidence="5">Pentatricopeptide repeat-containing protein</fullName>
    </recommendedName>
</protein>
<reference evidence="3" key="1">
    <citation type="journal article" date="2023" name="Plant J.">
        <title>The genome of the king protea, Protea cynaroides.</title>
        <authorList>
            <person name="Chang J."/>
            <person name="Duong T.A."/>
            <person name="Schoeman C."/>
            <person name="Ma X."/>
            <person name="Roodt D."/>
            <person name="Barker N."/>
            <person name="Li Z."/>
            <person name="Van de Peer Y."/>
            <person name="Mizrachi E."/>
        </authorList>
    </citation>
    <scope>NUCLEOTIDE SEQUENCE</scope>
    <source>
        <tissue evidence="3">Young leaves</tissue>
    </source>
</reference>
<dbReference type="OrthoDB" id="185373at2759"/>
<evidence type="ECO:0008006" key="5">
    <source>
        <dbReference type="Google" id="ProtNLM"/>
    </source>
</evidence>
<dbReference type="InterPro" id="IPR011990">
    <property type="entry name" value="TPR-like_helical_dom_sf"/>
</dbReference>
<evidence type="ECO:0000313" key="3">
    <source>
        <dbReference type="EMBL" id="KAJ4976611.1"/>
    </source>
</evidence>
<dbReference type="InterPro" id="IPR046960">
    <property type="entry name" value="PPR_At4g14850-like_plant"/>
</dbReference>
<dbReference type="GO" id="GO:0003723">
    <property type="term" value="F:RNA binding"/>
    <property type="evidence" value="ECO:0007669"/>
    <property type="project" value="InterPro"/>
</dbReference>
<dbReference type="InterPro" id="IPR002885">
    <property type="entry name" value="PPR_rpt"/>
</dbReference>
<sequence>MFQGPFKRFLSFLSPDFLRISAPDKFESNNPVPRKSYGKSGDLTMAKIIFDRMRLRSTSSWNAMISLHAQSGRLDLALAQFEQMTERDTVSWNSMIAGYNQHGYDLEALTFFTRMLNESSVKPDNFTFASALSACANVEMLKHGKQIHAQTG</sequence>
<evidence type="ECO:0000256" key="1">
    <source>
        <dbReference type="ARBA" id="ARBA00022737"/>
    </source>
</evidence>
<dbReference type="Proteomes" id="UP001141806">
    <property type="component" value="Unassembled WGS sequence"/>
</dbReference>
<keyword evidence="1" id="KW-0677">Repeat</keyword>
<evidence type="ECO:0000256" key="2">
    <source>
        <dbReference type="PROSITE-ProRule" id="PRU00708"/>
    </source>
</evidence>
<keyword evidence="4" id="KW-1185">Reference proteome</keyword>
<comment type="caution">
    <text evidence="3">The sequence shown here is derived from an EMBL/GenBank/DDBJ whole genome shotgun (WGS) entry which is preliminary data.</text>
</comment>
<dbReference type="EMBL" id="JAMYWD010000003">
    <property type="protein sequence ID" value="KAJ4976611.1"/>
    <property type="molecule type" value="Genomic_DNA"/>
</dbReference>
<gene>
    <name evidence="3" type="ORF">NE237_001717</name>
</gene>
<dbReference type="PROSITE" id="PS51375">
    <property type="entry name" value="PPR"/>
    <property type="match status" value="1"/>
</dbReference>
<dbReference type="Gene3D" id="1.25.40.10">
    <property type="entry name" value="Tetratricopeptide repeat domain"/>
    <property type="match status" value="1"/>
</dbReference>
<dbReference type="NCBIfam" id="TIGR00756">
    <property type="entry name" value="PPR"/>
    <property type="match status" value="2"/>
</dbReference>
<name>A0A9Q0KUN5_9MAGN</name>
<dbReference type="AlphaFoldDB" id="A0A9Q0KUN5"/>
<accession>A0A9Q0KUN5</accession>
<feature type="repeat" description="PPR" evidence="2">
    <location>
        <begin position="57"/>
        <end position="91"/>
    </location>
</feature>
<dbReference type="Pfam" id="PF01535">
    <property type="entry name" value="PPR"/>
    <property type="match status" value="1"/>
</dbReference>
<evidence type="ECO:0000313" key="4">
    <source>
        <dbReference type="Proteomes" id="UP001141806"/>
    </source>
</evidence>
<dbReference type="PANTHER" id="PTHR47926:SF519">
    <property type="entry name" value="DYW DOMAIN-CONTAINING PROTEIN"/>
    <property type="match status" value="1"/>
</dbReference>
<proteinExistence type="predicted"/>